<keyword evidence="4" id="KW-0949">S-adenosyl-L-methionine</keyword>
<proteinExistence type="inferred from homology"/>
<dbReference type="STRING" id="88036.D8RY13"/>
<dbReference type="HAMAP" id="MF_01007">
    <property type="entry name" value="16SrRNA_methyltr_H"/>
    <property type="match status" value="1"/>
</dbReference>
<dbReference type="SUPFAM" id="SSF53335">
    <property type="entry name" value="S-adenosyl-L-methionine-dependent methyltransferases"/>
    <property type="match status" value="1"/>
</dbReference>
<dbReference type="InterPro" id="IPR023397">
    <property type="entry name" value="SAM-dep_MeTrfase_MraW_recog"/>
</dbReference>
<dbReference type="PANTHER" id="PTHR11265:SF0">
    <property type="entry name" value="12S RRNA N4-METHYLCYTIDINE METHYLTRANSFERASE"/>
    <property type="match status" value="1"/>
</dbReference>
<dbReference type="Gene3D" id="1.10.150.170">
    <property type="entry name" value="Putative methyltransferase TM0872, insert domain"/>
    <property type="match status" value="1"/>
</dbReference>
<evidence type="ECO:0000313" key="5">
    <source>
        <dbReference type="EMBL" id="EFJ22824.1"/>
    </source>
</evidence>
<keyword evidence="3" id="KW-0808">Transferase</keyword>
<dbReference type="EMBL" id="GL377594">
    <property type="protein sequence ID" value="EFJ22824.1"/>
    <property type="molecule type" value="Genomic_DNA"/>
</dbReference>
<dbReference type="SUPFAM" id="SSF81799">
    <property type="entry name" value="Putative methyltransferase TM0872, insert domain"/>
    <property type="match status" value="1"/>
</dbReference>
<evidence type="ECO:0000256" key="3">
    <source>
        <dbReference type="ARBA" id="ARBA00022679"/>
    </source>
</evidence>
<comment type="similarity">
    <text evidence="1">Belongs to the methyltransferase superfamily. RsmH family.</text>
</comment>
<keyword evidence="6" id="KW-1185">Reference proteome</keyword>
<dbReference type="OMA" id="EEKHWRL"/>
<accession>D8RY13</accession>
<dbReference type="eggNOG" id="KOG2782">
    <property type="taxonomic scope" value="Eukaryota"/>
</dbReference>
<sequence length="373" mass="41191">MLHCSPFVSPTVGSARVCRIGLLAVASSSILQRRGFRSLAAAAASLEAEVEEDFTPQSGEKKRLPHTPVLVRQFLEHFEGRSVKTFLDCTVGAGGHAFEIIQAHPELETFVGMDVDPCALKLARQRLSDLSGSMAKVDLFHANFKNMKKDLKERNPELLERGFDGILLDLGLSSMQVDAPERGFSYYLDGPLDMRMDSSDVLGLTAEAICNNWSAAEIGRILREYGEEMRWKFLASRIVDARLNGGIKTTKDLASVVGGRFTSGRFKRARHPAARTFQALRIAVNDELKSLRSAIGHASSCLAPGGRLAVISFHSLEDRIVKYQFKELSLVFDKADLAFMLLTTSPITADAAEIEKNSRCRSAKMRVIQRLCQ</sequence>
<dbReference type="NCBIfam" id="TIGR00006">
    <property type="entry name" value="16S rRNA (cytosine(1402)-N(4))-methyltransferase RsmH"/>
    <property type="match status" value="1"/>
</dbReference>
<dbReference type="Gene3D" id="3.40.50.150">
    <property type="entry name" value="Vaccinia Virus protein VP39"/>
    <property type="match status" value="1"/>
</dbReference>
<dbReference type="Proteomes" id="UP000001514">
    <property type="component" value="Unassembled WGS sequence"/>
</dbReference>
<dbReference type="HOGENOM" id="CLU_038422_3_1_1"/>
<protein>
    <submittedName>
        <fullName evidence="5">Uncharacterized protein</fullName>
    </submittedName>
</protein>
<dbReference type="InParanoid" id="D8RY13"/>
<evidence type="ECO:0000256" key="2">
    <source>
        <dbReference type="ARBA" id="ARBA00022603"/>
    </source>
</evidence>
<dbReference type="Gramene" id="EFJ22824">
    <property type="protein sequence ID" value="EFJ22824"/>
    <property type="gene ID" value="SELMODRAFT_175313"/>
</dbReference>
<organism evidence="6">
    <name type="scientific">Selaginella moellendorffii</name>
    <name type="common">Spikemoss</name>
    <dbReference type="NCBI Taxonomy" id="88036"/>
    <lineage>
        <taxon>Eukaryota</taxon>
        <taxon>Viridiplantae</taxon>
        <taxon>Streptophyta</taxon>
        <taxon>Embryophyta</taxon>
        <taxon>Tracheophyta</taxon>
        <taxon>Lycopodiopsida</taxon>
        <taxon>Selaginellales</taxon>
        <taxon>Selaginellaceae</taxon>
        <taxon>Selaginella</taxon>
    </lineage>
</organism>
<gene>
    <name evidence="5" type="ORF">SELMODRAFT_175313</name>
</gene>
<dbReference type="PANTHER" id="PTHR11265">
    <property type="entry name" value="S-ADENOSYL-METHYLTRANSFERASE MRAW"/>
    <property type="match status" value="1"/>
</dbReference>
<reference evidence="5 6" key="1">
    <citation type="journal article" date="2011" name="Science">
        <title>The Selaginella genome identifies genetic changes associated with the evolution of vascular plants.</title>
        <authorList>
            <person name="Banks J.A."/>
            <person name="Nishiyama T."/>
            <person name="Hasebe M."/>
            <person name="Bowman J.L."/>
            <person name="Gribskov M."/>
            <person name="dePamphilis C."/>
            <person name="Albert V.A."/>
            <person name="Aono N."/>
            <person name="Aoyama T."/>
            <person name="Ambrose B.A."/>
            <person name="Ashton N.W."/>
            <person name="Axtell M.J."/>
            <person name="Barker E."/>
            <person name="Barker M.S."/>
            <person name="Bennetzen J.L."/>
            <person name="Bonawitz N.D."/>
            <person name="Chapple C."/>
            <person name="Cheng C."/>
            <person name="Correa L.G."/>
            <person name="Dacre M."/>
            <person name="DeBarry J."/>
            <person name="Dreyer I."/>
            <person name="Elias M."/>
            <person name="Engstrom E.M."/>
            <person name="Estelle M."/>
            <person name="Feng L."/>
            <person name="Finet C."/>
            <person name="Floyd S.K."/>
            <person name="Frommer W.B."/>
            <person name="Fujita T."/>
            <person name="Gramzow L."/>
            <person name="Gutensohn M."/>
            <person name="Harholt J."/>
            <person name="Hattori M."/>
            <person name="Heyl A."/>
            <person name="Hirai T."/>
            <person name="Hiwatashi Y."/>
            <person name="Ishikawa M."/>
            <person name="Iwata M."/>
            <person name="Karol K.G."/>
            <person name="Koehler B."/>
            <person name="Kolukisaoglu U."/>
            <person name="Kubo M."/>
            <person name="Kurata T."/>
            <person name="Lalonde S."/>
            <person name="Li K."/>
            <person name="Li Y."/>
            <person name="Litt A."/>
            <person name="Lyons E."/>
            <person name="Manning G."/>
            <person name="Maruyama T."/>
            <person name="Michael T.P."/>
            <person name="Mikami K."/>
            <person name="Miyazaki S."/>
            <person name="Morinaga S."/>
            <person name="Murata T."/>
            <person name="Mueller-Roeber B."/>
            <person name="Nelson D.R."/>
            <person name="Obara M."/>
            <person name="Oguri Y."/>
            <person name="Olmstead R.G."/>
            <person name="Onodera N."/>
            <person name="Petersen B.L."/>
            <person name="Pils B."/>
            <person name="Prigge M."/>
            <person name="Rensing S.A."/>
            <person name="Riano-Pachon D.M."/>
            <person name="Roberts A.W."/>
            <person name="Sato Y."/>
            <person name="Scheller H.V."/>
            <person name="Schulz B."/>
            <person name="Schulz C."/>
            <person name="Shakirov E.V."/>
            <person name="Shibagaki N."/>
            <person name="Shinohara N."/>
            <person name="Shippen D.E."/>
            <person name="Soerensen I."/>
            <person name="Sotooka R."/>
            <person name="Sugimoto N."/>
            <person name="Sugita M."/>
            <person name="Sumikawa N."/>
            <person name="Tanurdzic M."/>
            <person name="Theissen G."/>
            <person name="Ulvskov P."/>
            <person name="Wakazuki S."/>
            <person name="Weng J.K."/>
            <person name="Willats W.W."/>
            <person name="Wipf D."/>
            <person name="Wolf P.G."/>
            <person name="Yang L."/>
            <person name="Zimmer A.D."/>
            <person name="Zhu Q."/>
            <person name="Mitros T."/>
            <person name="Hellsten U."/>
            <person name="Loque D."/>
            <person name="Otillar R."/>
            <person name="Salamov A."/>
            <person name="Schmutz J."/>
            <person name="Shapiro H."/>
            <person name="Lindquist E."/>
            <person name="Lucas S."/>
            <person name="Rokhsar D."/>
            <person name="Grigoriev I.V."/>
        </authorList>
    </citation>
    <scope>NUCLEOTIDE SEQUENCE [LARGE SCALE GENOMIC DNA]</scope>
</reference>
<keyword evidence="2" id="KW-0489">Methyltransferase</keyword>
<evidence type="ECO:0000256" key="4">
    <source>
        <dbReference type="ARBA" id="ARBA00022691"/>
    </source>
</evidence>
<dbReference type="Pfam" id="PF01795">
    <property type="entry name" value="Methyltransf_5"/>
    <property type="match status" value="1"/>
</dbReference>
<dbReference type="InterPro" id="IPR002903">
    <property type="entry name" value="RsmH"/>
</dbReference>
<dbReference type="AlphaFoldDB" id="D8RY13"/>
<evidence type="ECO:0000313" key="6">
    <source>
        <dbReference type="Proteomes" id="UP000001514"/>
    </source>
</evidence>
<dbReference type="KEGG" id="smo:SELMODRAFT_175313"/>
<dbReference type="CDD" id="cd02440">
    <property type="entry name" value="AdoMet_MTases"/>
    <property type="match status" value="1"/>
</dbReference>
<dbReference type="InterPro" id="IPR029063">
    <property type="entry name" value="SAM-dependent_MTases_sf"/>
</dbReference>
<dbReference type="OrthoDB" id="439808at2759"/>
<dbReference type="GO" id="GO:0071424">
    <property type="term" value="F:rRNA (cytosine-N4-)-methyltransferase activity"/>
    <property type="evidence" value="ECO:0000318"/>
    <property type="project" value="GO_Central"/>
</dbReference>
<evidence type="ECO:0000256" key="1">
    <source>
        <dbReference type="ARBA" id="ARBA00010396"/>
    </source>
</evidence>
<name>D8RY13_SELML</name>
<dbReference type="GO" id="GO:0070475">
    <property type="term" value="P:rRNA base methylation"/>
    <property type="evidence" value="ECO:0000318"/>
    <property type="project" value="GO_Central"/>
</dbReference>
<dbReference type="FunCoup" id="D8RY13">
    <property type="interactions" value="1718"/>
</dbReference>